<evidence type="ECO:0000313" key="2">
    <source>
        <dbReference type="EMBL" id="MDR6529781.1"/>
    </source>
</evidence>
<organism evidence="2 3">
    <name type="scientific">Caulobacter rhizosphaerae</name>
    <dbReference type="NCBI Taxonomy" id="2010972"/>
    <lineage>
        <taxon>Bacteria</taxon>
        <taxon>Pseudomonadati</taxon>
        <taxon>Pseudomonadota</taxon>
        <taxon>Alphaproteobacteria</taxon>
        <taxon>Caulobacterales</taxon>
        <taxon>Caulobacteraceae</taxon>
        <taxon>Caulobacter</taxon>
    </lineage>
</organism>
<accession>A0ABU1MV67</accession>
<dbReference type="Proteomes" id="UP001262754">
    <property type="component" value="Unassembled WGS sequence"/>
</dbReference>
<comment type="caution">
    <text evidence="2">The sequence shown here is derived from an EMBL/GenBank/DDBJ whole genome shotgun (WGS) entry which is preliminary data.</text>
</comment>
<sequence length="103" mass="11282">MNGPLLTLVPEQTGPVEVYDLGRGPETTTQRIRRLQREARLLAREQIEALARDLEDLARRAGEIAEGGEAYAVGVREMASRLATDLPQKSQGLLAILSRSGKD</sequence>
<evidence type="ECO:0000313" key="3">
    <source>
        <dbReference type="Proteomes" id="UP001262754"/>
    </source>
</evidence>
<dbReference type="EMBL" id="JAVDRL010000002">
    <property type="protein sequence ID" value="MDR6529781.1"/>
    <property type="molecule type" value="Genomic_DNA"/>
</dbReference>
<reference evidence="2 3" key="1">
    <citation type="submission" date="2023-07" db="EMBL/GenBank/DDBJ databases">
        <title>Sorghum-associated microbial communities from plants grown in Nebraska, USA.</title>
        <authorList>
            <person name="Schachtman D."/>
        </authorList>
    </citation>
    <scope>NUCLEOTIDE SEQUENCE [LARGE SCALE GENOMIC DNA]</scope>
    <source>
        <strain evidence="2 3">DS2154</strain>
    </source>
</reference>
<feature type="coiled-coil region" evidence="1">
    <location>
        <begin position="32"/>
        <end position="60"/>
    </location>
</feature>
<evidence type="ECO:0000256" key="1">
    <source>
        <dbReference type="SAM" id="Coils"/>
    </source>
</evidence>
<keyword evidence="3" id="KW-1185">Reference proteome</keyword>
<name>A0ABU1MV67_9CAUL</name>
<gene>
    <name evidence="2" type="ORF">J2800_000505</name>
</gene>
<keyword evidence="1" id="KW-0175">Coiled coil</keyword>
<protein>
    <submittedName>
        <fullName evidence="2">Uncharacterized protein</fullName>
    </submittedName>
</protein>
<proteinExistence type="predicted"/>
<dbReference type="RefSeq" id="WP_163228843.1">
    <property type="nucleotide sequence ID" value="NZ_BMLD01000007.1"/>
</dbReference>